<dbReference type="EMBL" id="BMKQ01000001">
    <property type="protein sequence ID" value="GGF54523.1"/>
    <property type="molecule type" value="Genomic_DNA"/>
</dbReference>
<evidence type="ECO:0000256" key="15">
    <source>
        <dbReference type="ARBA" id="ARBA00023211"/>
    </source>
</evidence>
<keyword evidence="16" id="KW-1208">Phospholipid metabolism</keyword>
<organism evidence="19 20">
    <name type="scientific">Marmoricola endophyticus</name>
    <dbReference type="NCBI Taxonomy" id="2040280"/>
    <lineage>
        <taxon>Bacteria</taxon>
        <taxon>Bacillati</taxon>
        <taxon>Actinomycetota</taxon>
        <taxon>Actinomycetes</taxon>
        <taxon>Propionibacteriales</taxon>
        <taxon>Nocardioidaceae</taxon>
        <taxon>Marmoricola</taxon>
    </lineage>
</organism>
<evidence type="ECO:0000256" key="14">
    <source>
        <dbReference type="ARBA" id="ARBA00023209"/>
    </source>
</evidence>
<feature type="transmembrane region" description="Helical" evidence="18">
    <location>
        <begin position="228"/>
        <end position="250"/>
    </location>
</feature>
<name>A0A917F5U7_9ACTN</name>
<keyword evidence="15" id="KW-0464">Manganese</keyword>
<keyword evidence="12" id="KW-0443">Lipid metabolism</keyword>
<feature type="transmembrane region" description="Helical" evidence="18">
    <location>
        <begin position="123"/>
        <end position="143"/>
    </location>
</feature>
<evidence type="ECO:0000256" key="4">
    <source>
        <dbReference type="ARBA" id="ARBA00013195"/>
    </source>
</evidence>
<reference evidence="19" key="2">
    <citation type="submission" date="2020-09" db="EMBL/GenBank/DDBJ databases">
        <authorList>
            <person name="Sun Q."/>
            <person name="Zhou Y."/>
        </authorList>
    </citation>
    <scope>NUCLEOTIDE SEQUENCE</scope>
    <source>
        <strain evidence="19">CGMCC 1.16067</strain>
    </source>
</reference>
<evidence type="ECO:0000256" key="17">
    <source>
        <dbReference type="ARBA" id="ARBA00033321"/>
    </source>
</evidence>
<proteinExistence type="predicted"/>
<dbReference type="GO" id="GO:0005886">
    <property type="term" value="C:plasma membrane"/>
    <property type="evidence" value="ECO:0007669"/>
    <property type="project" value="UniProtKB-SubCell"/>
</dbReference>
<sequence>MRERIELTFQVARRTDATIRITRTGAVTAYTVRPVTLGASTAAPSAVPSPGRRLAAGSVHTYTAIGAVLALLMVHLSYRGEVSAVLWLFLAAIFIDGTDGFLARRLRVKEVMPGFDGALLDNIIDFMTYALAPMVLLWASGALPGGVWGGFWAALPVLASCYQFCQTDAKAVGEDHFFKGFPSYWNSVAFYAIAGSFSPTVTAVVIAVCTALVFVPVKYVYTTRTRKLFTVTMALAALWMVAYAVVVAQLSDPPLWLLYASLAYPVYYVVLSLWLTYLTSRRTHVAAPVAA</sequence>
<comment type="cofactor">
    <cofactor evidence="2">
        <name>Mn(2+)</name>
        <dbReference type="ChEBI" id="CHEBI:29035"/>
    </cofactor>
</comment>
<feature type="transmembrane region" description="Helical" evidence="18">
    <location>
        <begin position="188"/>
        <end position="216"/>
    </location>
</feature>
<evidence type="ECO:0000256" key="1">
    <source>
        <dbReference type="ARBA" id="ARBA00000958"/>
    </source>
</evidence>
<keyword evidence="14" id="KW-0594">Phospholipid biosynthesis</keyword>
<dbReference type="GO" id="GO:0050520">
    <property type="term" value="F:phosphatidylcholine synthase activity"/>
    <property type="evidence" value="ECO:0007669"/>
    <property type="project" value="UniProtKB-EC"/>
</dbReference>
<dbReference type="Gene3D" id="1.20.120.1760">
    <property type="match status" value="1"/>
</dbReference>
<dbReference type="PIRSF" id="PIRSF000851">
    <property type="entry name" value="PcS"/>
    <property type="match status" value="1"/>
</dbReference>
<evidence type="ECO:0000256" key="2">
    <source>
        <dbReference type="ARBA" id="ARBA00001936"/>
    </source>
</evidence>
<accession>A0A917F5U7</accession>
<dbReference type="InterPro" id="IPR043130">
    <property type="entry name" value="CDP-OH_PTrfase_TM_dom"/>
</dbReference>
<evidence type="ECO:0000256" key="7">
    <source>
        <dbReference type="ARBA" id="ARBA00022516"/>
    </source>
</evidence>
<evidence type="ECO:0000256" key="8">
    <source>
        <dbReference type="ARBA" id="ARBA00022519"/>
    </source>
</evidence>
<comment type="catalytic activity">
    <reaction evidence="1">
        <text>a CDP-1,2-diacyl-sn-glycerol + choline = a 1,2-diacyl-sn-glycero-3-phosphocholine + CMP + H(+)</text>
        <dbReference type="Rhea" id="RHEA:14597"/>
        <dbReference type="ChEBI" id="CHEBI:15354"/>
        <dbReference type="ChEBI" id="CHEBI:15378"/>
        <dbReference type="ChEBI" id="CHEBI:57643"/>
        <dbReference type="ChEBI" id="CHEBI:58332"/>
        <dbReference type="ChEBI" id="CHEBI:60377"/>
        <dbReference type="EC" id="2.7.8.24"/>
    </reaction>
</comment>
<comment type="subcellular location">
    <subcellularLocation>
        <location evidence="3">Cell inner membrane</location>
        <topology evidence="3">Multi-pass membrane protein</topology>
    </subcellularLocation>
</comment>
<evidence type="ECO:0000256" key="12">
    <source>
        <dbReference type="ARBA" id="ARBA00023098"/>
    </source>
</evidence>
<keyword evidence="8" id="KW-0997">Cell inner membrane</keyword>
<dbReference type="GO" id="GO:0008654">
    <property type="term" value="P:phospholipid biosynthetic process"/>
    <property type="evidence" value="ECO:0007669"/>
    <property type="project" value="UniProtKB-KW"/>
</dbReference>
<evidence type="ECO:0000256" key="9">
    <source>
        <dbReference type="ARBA" id="ARBA00022679"/>
    </source>
</evidence>
<evidence type="ECO:0000256" key="5">
    <source>
        <dbReference type="ARBA" id="ARBA00015623"/>
    </source>
</evidence>
<evidence type="ECO:0000313" key="20">
    <source>
        <dbReference type="Proteomes" id="UP000649179"/>
    </source>
</evidence>
<keyword evidence="7" id="KW-0444">Lipid biosynthesis</keyword>
<reference evidence="19" key="1">
    <citation type="journal article" date="2014" name="Int. J. Syst. Evol. Microbiol.">
        <title>Complete genome sequence of Corynebacterium casei LMG S-19264T (=DSM 44701T), isolated from a smear-ripened cheese.</title>
        <authorList>
            <consortium name="US DOE Joint Genome Institute (JGI-PGF)"/>
            <person name="Walter F."/>
            <person name="Albersmeier A."/>
            <person name="Kalinowski J."/>
            <person name="Ruckert C."/>
        </authorList>
    </citation>
    <scope>NUCLEOTIDE SEQUENCE</scope>
    <source>
        <strain evidence="19">CGMCC 1.16067</strain>
    </source>
</reference>
<dbReference type="EC" id="2.7.8.24" evidence="4"/>
<dbReference type="AlphaFoldDB" id="A0A917F5U7"/>
<evidence type="ECO:0000256" key="18">
    <source>
        <dbReference type="SAM" id="Phobius"/>
    </source>
</evidence>
<keyword evidence="13 18" id="KW-0472">Membrane</keyword>
<evidence type="ECO:0000256" key="13">
    <source>
        <dbReference type="ARBA" id="ARBA00023136"/>
    </source>
</evidence>
<protein>
    <recommendedName>
        <fullName evidence="5">Phosphatidylcholine synthase</fullName>
        <ecNumber evidence="4">2.7.8.24</ecNumber>
    </recommendedName>
    <alternativeName>
        <fullName evidence="17">CDP-diglyceride-choline O-phosphatidyltransferase</fullName>
    </alternativeName>
</protein>
<comment type="caution">
    <text evidence="19">The sequence shown here is derived from an EMBL/GenBank/DDBJ whole genome shotgun (WGS) entry which is preliminary data.</text>
</comment>
<evidence type="ECO:0000313" key="19">
    <source>
        <dbReference type="EMBL" id="GGF54523.1"/>
    </source>
</evidence>
<evidence type="ECO:0000256" key="10">
    <source>
        <dbReference type="ARBA" id="ARBA00022692"/>
    </source>
</evidence>
<dbReference type="InterPro" id="IPR026027">
    <property type="entry name" value="PcS"/>
</dbReference>
<dbReference type="Proteomes" id="UP000649179">
    <property type="component" value="Unassembled WGS sequence"/>
</dbReference>
<keyword evidence="6" id="KW-1003">Cell membrane</keyword>
<feature type="transmembrane region" description="Helical" evidence="18">
    <location>
        <begin position="84"/>
        <end position="102"/>
    </location>
</feature>
<feature type="transmembrane region" description="Helical" evidence="18">
    <location>
        <begin position="256"/>
        <end position="278"/>
    </location>
</feature>
<keyword evidence="11 18" id="KW-1133">Transmembrane helix</keyword>
<keyword evidence="9" id="KW-0808">Transferase</keyword>
<evidence type="ECO:0000256" key="3">
    <source>
        <dbReference type="ARBA" id="ARBA00004429"/>
    </source>
</evidence>
<keyword evidence="20" id="KW-1185">Reference proteome</keyword>
<evidence type="ECO:0000256" key="16">
    <source>
        <dbReference type="ARBA" id="ARBA00023264"/>
    </source>
</evidence>
<gene>
    <name evidence="19" type="primary">pcsA</name>
    <name evidence="19" type="ORF">GCM10011519_30530</name>
</gene>
<evidence type="ECO:0000256" key="11">
    <source>
        <dbReference type="ARBA" id="ARBA00022989"/>
    </source>
</evidence>
<evidence type="ECO:0000256" key="6">
    <source>
        <dbReference type="ARBA" id="ARBA00022475"/>
    </source>
</evidence>
<feature type="transmembrane region" description="Helical" evidence="18">
    <location>
        <begin position="59"/>
        <end position="78"/>
    </location>
</feature>
<keyword evidence="10 18" id="KW-0812">Transmembrane</keyword>